<dbReference type="Pfam" id="PF12787">
    <property type="entry name" value="EcsC"/>
    <property type="match status" value="1"/>
</dbReference>
<name>U1M026_9BACL</name>
<evidence type="ECO:0000313" key="3">
    <source>
        <dbReference type="Proteomes" id="UP000016464"/>
    </source>
</evidence>
<dbReference type="AlphaFoldDB" id="U1M026"/>
<accession>U1M026</accession>
<proteinExistence type="predicted"/>
<evidence type="ECO:0000313" key="2">
    <source>
        <dbReference type="EMBL" id="ERG68007.1"/>
    </source>
</evidence>
<keyword evidence="1" id="KW-0812">Transmembrane</keyword>
<feature type="transmembrane region" description="Helical" evidence="1">
    <location>
        <begin position="63"/>
        <end position="85"/>
    </location>
</feature>
<dbReference type="PATRIC" id="fig|1345023.5.peg.1409"/>
<gene>
    <name evidence="2" type="ORF">M467_11995</name>
</gene>
<dbReference type="RefSeq" id="WP_021066573.1">
    <property type="nucleotide sequence ID" value="NZ_ATCL01000014.1"/>
</dbReference>
<organism evidence="2 3">
    <name type="scientific">Exiguobacterium chiriqhucha RW-2</name>
    <dbReference type="NCBI Taxonomy" id="1345023"/>
    <lineage>
        <taxon>Bacteria</taxon>
        <taxon>Bacillati</taxon>
        <taxon>Bacillota</taxon>
        <taxon>Bacilli</taxon>
        <taxon>Bacillales</taxon>
        <taxon>Bacillales Family XII. Incertae Sedis</taxon>
        <taxon>Exiguobacterium</taxon>
    </lineage>
</organism>
<dbReference type="InterPro" id="IPR024787">
    <property type="entry name" value="EcsC"/>
</dbReference>
<evidence type="ECO:0000256" key="1">
    <source>
        <dbReference type="SAM" id="Phobius"/>
    </source>
</evidence>
<keyword evidence="3" id="KW-1185">Reference proteome</keyword>
<comment type="caution">
    <text evidence="2">The sequence shown here is derived from an EMBL/GenBank/DDBJ whole genome shotgun (WGS) entry which is preliminary data.</text>
</comment>
<reference evidence="2 3" key="1">
    <citation type="journal article" date="2013" name="Genome Announc.">
        <title>Draft Genome Sequence of Exiguobacterium pavilionensis Strain RW-2, with Wide Thermal, Salinity, and pH Tolerance, Isolated from Modern Freshwater Microbialites.</title>
        <authorList>
            <person name="White R.A.III."/>
            <person name="Grassa C.J."/>
            <person name="Suttle C.A."/>
        </authorList>
    </citation>
    <scope>NUCLEOTIDE SEQUENCE [LARGE SCALE GENOMIC DNA]</scope>
    <source>
        <strain evidence="2 3">RW-2</strain>
    </source>
</reference>
<dbReference type="EMBL" id="ATCL01000014">
    <property type="protein sequence ID" value="ERG68007.1"/>
    <property type="molecule type" value="Genomic_DNA"/>
</dbReference>
<dbReference type="eggNOG" id="ENOG502ZAV8">
    <property type="taxonomic scope" value="Bacteria"/>
</dbReference>
<sequence length="223" mass="24220">MEKFNVGKVNELTVEKMNELLDWTYEKSLNGVPTMDTAYELAEEYTRKYGVEKGIDRLIMTQLAACGTSGFLAGVSGLILMPVAIPANVGSVLYIQMRMIATIAVMRGYDLKDDQIRTFVYIALTGKAAGEVMRKAGVEVGKKLTVNMIKKIPGSTIKKINQKVGFRLLTKFGNTGVVNLGKMVPLVGGVIGGTYDATTTKVIAKAAKELFVELTPEVVTITE</sequence>
<evidence type="ECO:0008006" key="4">
    <source>
        <dbReference type="Google" id="ProtNLM"/>
    </source>
</evidence>
<dbReference type="Proteomes" id="UP000016464">
    <property type="component" value="Unassembled WGS sequence"/>
</dbReference>
<keyword evidence="1" id="KW-1133">Transmembrane helix</keyword>
<protein>
    <recommendedName>
        <fullName evidence="4">EcsC family protein</fullName>
    </recommendedName>
</protein>
<keyword evidence="1" id="KW-0472">Membrane</keyword>